<dbReference type="Pfam" id="PF11736">
    <property type="entry name" value="DUF3299"/>
    <property type="match status" value="1"/>
</dbReference>
<organism evidence="1 2">
    <name type="scientific">Vibrio ulleungensis</name>
    <dbReference type="NCBI Taxonomy" id="2807619"/>
    <lineage>
        <taxon>Bacteria</taxon>
        <taxon>Pseudomonadati</taxon>
        <taxon>Pseudomonadota</taxon>
        <taxon>Gammaproteobacteria</taxon>
        <taxon>Vibrionales</taxon>
        <taxon>Vibrionaceae</taxon>
        <taxon>Vibrio</taxon>
    </lineage>
</organism>
<dbReference type="EMBL" id="JAFEUM010000005">
    <property type="protein sequence ID" value="MBM7037422.1"/>
    <property type="molecule type" value="Genomic_DNA"/>
</dbReference>
<keyword evidence="2" id="KW-1185">Reference proteome</keyword>
<gene>
    <name evidence="1" type="ORF">JQC93_13485</name>
</gene>
<comment type="caution">
    <text evidence="1">The sequence shown here is derived from an EMBL/GenBank/DDBJ whole genome shotgun (WGS) entry which is preliminary data.</text>
</comment>
<evidence type="ECO:0000313" key="2">
    <source>
        <dbReference type="Proteomes" id="UP000809621"/>
    </source>
</evidence>
<evidence type="ECO:0000313" key="1">
    <source>
        <dbReference type="EMBL" id="MBM7037422.1"/>
    </source>
</evidence>
<protein>
    <submittedName>
        <fullName evidence="1">DUF3299 domain-containing protein</fullName>
    </submittedName>
</protein>
<accession>A0ABS2HNF2</accession>
<dbReference type="InterPro" id="IPR021727">
    <property type="entry name" value="DUF3299"/>
</dbReference>
<dbReference type="Gene3D" id="2.40.50.870">
    <property type="entry name" value="Protein of unknown function (DUF3299)"/>
    <property type="match status" value="1"/>
</dbReference>
<dbReference type="RefSeq" id="WP_205158951.1">
    <property type="nucleotide sequence ID" value="NZ_JAFEUM010000005.1"/>
</dbReference>
<reference evidence="1 2" key="1">
    <citation type="submission" date="2021-02" db="EMBL/GenBank/DDBJ databases">
        <authorList>
            <person name="Park J.-S."/>
        </authorList>
    </citation>
    <scope>NUCLEOTIDE SEQUENCE [LARGE SCALE GENOMIC DNA]</scope>
    <source>
        <strain evidence="1 2">188UL20-2</strain>
    </source>
</reference>
<sequence>MKLLEWKDLTPSLSHNQIVLPELSYQQRLTLQDVFTLSRYNDTESQNQLAELKQTLKAEGLDADELLRLRKEYIEQQQRAAETVTAEFDGQAVRIPGFLVPIEFSSPLVATDFLLVPTAGACIHMPPPPANQIVRVSYPNGYKVETVQYPVWVEGVISSNLKTDNVYLVDGETDVTMGYTLTASSVENYH</sequence>
<name>A0ABS2HNF2_9VIBR</name>
<dbReference type="Proteomes" id="UP000809621">
    <property type="component" value="Unassembled WGS sequence"/>
</dbReference>
<proteinExistence type="predicted"/>